<protein>
    <submittedName>
        <fullName evidence="2">Uncharacterized protein</fullName>
    </submittedName>
</protein>
<feature type="region of interest" description="Disordered" evidence="1">
    <location>
        <begin position="1"/>
        <end position="33"/>
    </location>
</feature>
<sequence length="207" mass="23370">MIPHHVRGHTAAATLEPGGQPPLEGLENLPRQSPRWGGGAVHYWRNRSASPRPPAEEPPALWAVEEIPAAEPEHRPCADRAWPTHRALHLVGLGQIVLSASPYTAEADLADTWCNLRQDRRKHDTTGGFFGLAEENAVRELERAGLVALGRRLIRVRSGRYFFTARRVELTPAGRALWQRWAHLVDPQIRREAELATAMHVWRLRNR</sequence>
<dbReference type="RefSeq" id="WP_063276408.1">
    <property type="nucleotide sequence ID" value="NZ_LQMT02000006.1"/>
</dbReference>
<evidence type="ECO:0000313" key="3">
    <source>
        <dbReference type="Proteomes" id="UP000076660"/>
    </source>
</evidence>
<name>A0A1W2M214_9PSEU</name>
<reference evidence="2 3" key="1">
    <citation type="submission" date="2016-12" db="EMBL/GenBank/DDBJ databases">
        <title>Amycolatopsis keratiniphila subsp. keratiniphila genome sequencing and assembly.</title>
        <authorList>
            <person name="Mayilraj S."/>
            <person name="Kaur N."/>
        </authorList>
    </citation>
    <scope>NUCLEOTIDE SEQUENCE [LARGE SCALE GENOMIC DNA]</scope>
    <source>
        <strain evidence="2 3">DSM 44409</strain>
    </source>
</reference>
<evidence type="ECO:0000313" key="2">
    <source>
        <dbReference type="EMBL" id="ONF73926.1"/>
    </source>
</evidence>
<proteinExistence type="predicted"/>
<comment type="caution">
    <text evidence="2">The sequence shown here is derived from an EMBL/GenBank/DDBJ whole genome shotgun (WGS) entry which is preliminary data.</text>
</comment>
<dbReference type="Proteomes" id="UP000076660">
    <property type="component" value="Unassembled WGS sequence"/>
</dbReference>
<gene>
    <name evidence="2" type="ORF">AVR91_0204135</name>
</gene>
<organism evidence="2 3">
    <name type="scientific">Amycolatopsis keratiniphila subsp. keratiniphila</name>
    <dbReference type="NCBI Taxonomy" id="227715"/>
    <lineage>
        <taxon>Bacteria</taxon>
        <taxon>Bacillati</taxon>
        <taxon>Actinomycetota</taxon>
        <taxon>Actinomycetes</taxon>
        <taxon>Pseudonocardiales</taxon>
        <taxon>Pseudonocardiaceae</taxon>
        <taxon>Amycolatopsis</taxon>
        <taxon>Amycolatopsis japonica group</taxon>
    </lineage>
</organism>
<evidence type="ECO:0000256" key="1">
    <source>
        <dbReference type="SAM" id="MobiDB-lite"/>
    </source>
</evidence>
<dbReference type="EMBL" id="LQMT02000006">
    <property type="protein sequence ID" value="ONF73926.1"/>
    <property type="molecule type" value="Genomic_DNA"/>
</dbReference>
<dbReference type="AlphaFoldDB" id="A0A1W2M214"/>
<accession>A0A1W2M214</accession>